<protein>
    <recommendedName>
        <fullName evidence="4">C2H2-type domain-containing protein</fullName>
    </recommendedName>
</protein>
<accession>A0AAW0BU91</accession>
<feature type="region of interest" description="Disordered" evidence="1">
    <location>
        <begin position="78"/>
        <end position="97"/>
    </location>
</feature>
<sequence length="354" mass="39548">MAENASIDSGPSGPASSVDTPSDTSLHSFDILTASFSSVELTDGECENVTPQYRAFTCNLCNPPRTFKQRSGFTNHSNLLHRNITPPPGEDVDDSSDKRYEYERHPHLTAEPCTVTGDPLSKQPSSTLNQPSAPSVPNAWDPFTDRAHFDLAHFSFLEAQLSEGKTNRLFDIVKALLARHGQTPLTGNAQQLYALIDSIQEGSTQWKVYKFKYRGVLPPDPPQWMRETYELVARCPRDVVLDQLRSTSFHGRCNYTPYRQFIIKNNKRIRLYSNLMSGQWAWDQADHISDIPDTKGAMLVPIVLGSDKTTVSVATGHQEFHPCYISPGNLTNIARRAHGNGVMPFAFLPIPRSE</sequence>
<dbReference type="InterPro" id="IPR041078">
    <property type="entry name" value="Plavaka"/>
</dbReference>
<feature type="region of interest" description="Disordered" evidence="1">
    <location>
        <begin position="106"/>
        <end position="135"/>
    </location>
</feature>
<proteinExistence type="predicted"/>
<feature type="region of interest" description="Disordered" evidence="1">
    <location>
        <begin position="1"/>
        <end position="22"/>
    </location>
</feature>
<comment type="caution">
    <text evidence="2">The sequence shown here is derived from an EMBL/GenBank/DDBJ whole genome shotgun (WGS) entry which is preliminary data.</text>
</comment>
<feature type="compositionally biased region" description="Polar residues" evidence="1">
    <location>
        <begin position="122"/>
        <end position="135"/>
    </location>
</feature>
<dbReference type="EMBL" id="JAYKXP010000079">
    <property type="protein sequence ID" value="KAK7030267.1"/>
    <property type="molecule type" value="Genomic_DNA"/>
</dbReference>
<gene>
    <name evidence="2" type="ORF">VNI00_014284</name>
</gene>
<evidence type="ECO:0000313" key="2">
    <source>
        <dbReference type="EMBL" id="KAK7030267.1"/>
    </source>
</evidence>
<name>A0AAW0BU91_9AGAR</name>
<keyword evidence="3" id="KW-1185">Reference proteome</keyword>
<evidence type="ECO:0000256" key="1">
    <source>
        <dbReference type="SAM" id="MobiDB-lite"/>
    </source>
</evidence>
<evidence type="ECO:0000313" key="3">
    <source>
        <dbReference type="Proteomes" id="UP001383192"/>
    </source>
</evidence>
<evidence type="ECO:0008006" key="4">
    <source>
        <dbReference type="Google" id="ProtNLM"/>
    </source>
</evidence>
<organism evidence="2 3">
    <name type="scientific">Paramarasmius palmivorus</name>
    <dbReference type="NCBI Taxonomy" id="297713"/>
    <lineage>
        <taxon>Eukaryota</taxon>
        <taxon>Fungi</taxon>
        <taxon>Dikarya</taxon>
        <taxon>Basidiomycota</taxon>
        <taxon>Agaricomycotina</taxon>
        <taxon>Agaricomycetes</taxon>
        <taxon>Agaricomycetidae</taxon>
        <taxon>Agaricales</taxon>
        <taxon>Marasmiineae</taxon>
        <taxon>Marasmiaceae</taxon>
        <taxon>Paramarasmius</taxon>
    </lineage>
</organism>
<dbReference type="Proteomes" id="UP001383192">
    <property type="component" value="Unassembled WGS sequence"/>
</dbReference>
<dbReference type="AlphaFoldDB" id="A0AAW0BU91"/>
<dbReference type="Pfam" id="PF18759">
    <property type="entry name" value="Plavaka"/>
    <property type="match status" value="1"/>
</dbReference>
<reference evidence="2 3" key="1">
    <citation type="submission" date="2024-01" db="EMBL/GenBank/DDBJ databases">
        <title>A draft genome for a cacao thread blight-causing isolate of Paramarasmius palmivorus.</title>
        <authorList>
            <person name="Baruah I.K."/>
            <person name="Bukari Y."/>
            <person name="Amoako-Attah I."/>
            <person name="Meinhardt L.W."/>
            <person name="Bailey B.A."/>
            <person name="Cohen S.P."/>
        </authorList>
    </citation>
    <scope>NUCLEOTIDE SEQUENCE [LARGE SCALE GENOMIC DNA]</scope>
    <source>
        <strain evidence="2 3">GH-12</strain>
    </source>
</reference>